<feature type="transmembrane region" description="Helical" evidence="1">
    <location>
        <begin position="41"/>
        <end position="62"/>
    </location>
</feature>
<sequence length="354" mass="39486">MQELILAIAGLILELLVFFCAGSLLTRILKMKAELTMELVLGYLLYFAAFEILAVPMTLKWVKLSTFSYLWMVIMAACVLAACLFAHKLWKGQLDRIGETFRKHSLLLLLTAVAVILQCFLVAAYQDVTADATHYIGAVSTSVYTDTLARYSPLTGVIQRNFNLRYDLSAYPMNNAVWCVLLGIHPIVQSKVVMSVINMLMINLLIYQIGKSFFRGDEKKADLMVLFVCLMQLFSFSIYTTGTFAFMRVYEGKALLANISIPAALLVSIRLWLNKDGRNKESWVLLFIAAVSALTFSGSSLIYPAVVSTAILPVMVLKKKLSYAIPYALCMLPGFLYALVYFSAKLGWIAFPAS</sequence>
<protein>
    <recommendedName>
        <fullName evidence="4">Glycosyltransferase RgtA/B/C/D-like domain-containing protein</fullName>
    </recommendedName>
</protein>
<evidence type="ECO:0000313" key="2">
    <source>
        <dbReference type="EMBL" id="RCH42498.1"/>
    </source>
</evidence>
<dbReference type="Pfam" id="PF19554">
    <property type="entry name" value="DUF6077"/>
    <property type="match status" value="1"/>
</dbReference>
<evidence type="ECO:0008006" key="4">
    <source>
        <dbReference type="Google" id="ProtNLM"/>
    </source>
</evidence>
<dbReference type="EMBL" id="PSQG01000021">
    <property type="protein sequence ID" value="RCH42498.1"/>
    <property type="molecule type" value="Genomic_DNA"/>
</dbReference>
<keyword evidence="1" id="KW-0812">Transmembrane</keyword>
<keyword evidence="1" id="KW-0472">Membrane</keyword>
<dbReference type="InterPro" id="IPR045723">
    <property type="entry name" value="DUF6077"/>
</dbReference>
<accession>A0A367FW45</accession>
<feature type="transmembrane region" description="Helical" evidence="1">
    <location>
        <begin position="6"/>
        <end position="29"/>
    </location>
</feature>
<feature type="transmembrane region" description="Helical" evidence="1">
    <location>
        <begin position="285"/>
        <end position="312"/>
    </location>
</feature>
<comment type="caution">
    <text evidence="2">The sequence shown here is derived from an EMBL/GenBank/DDBJ whole genome shotgun (WGS) entry which is preliminary data.</text>
</comment>
<feature type="transmembrane region" description="Helical" evidence="1">
    <location>
        <begin position="254"/>
        <end position="273"/>
    </location>
</feature>
<evidence type="ECO:0000256" key="1">
    <source>
        <dbReference type="SAM" id="Phobius"/>
    </source>
</evidence>
<feature type="transmembrane region" description="Helical" evidence="1">
    <location>
        <begin position="192"/>
        <end position="209"/>
    </location>
</feature>
<dbReference type="RefSeq" id="WP_114002558.1">
    <property type="nucleotide sequence ID" value="NZ_PSQG01000021.1"/>
</dbReference>
<organism evidence="2 3">
    <name type="scientific">Blautia obeum</name>
    <dbReference type="NCBI Taxonomy" id="40520"/>
    <lineage>
        <taxon>Bacteria</taxon>
        <taxon>Bacillati</taxon>
        <taxon>Bacillota</taxon>
        <taxon>Clostridia</taxon>
        <taxon>Lachnospirales</taxon>
        <taxon>Lachnospiraceae</taxon>
        <taxon>Blautia</taxon>
    </lineage>
</organism>
<feature type="transmembrane region" description="Helical" evidence="1">
    <location>
        <begin position="68"/>
        <end position="86"/>
    </location>
</feature>
<keyword evidence="1" id="KW-1133">Transmembrane helix</keyword>
<feature type="transmembrane region" description="Helical" evidence="1">
    <location>
        <begin position="221"/>
        <end position="242"/>
    </location>
</feature>
<feature type="transmembrane region" description="Helical" evidence="1">
    <location>
        <begin position="324"/>
        <end position="344"/>
    </location>
</feature>
<evidence type="ECO:0000313" key="3">
    <source>
        <dbReference type="Proteomes" id="UP000253208"/>
    </source>
</evidence>
<reference evidence="2 3" key="1">
    <citation type="submission" date="2018-02" db="EMBL/GenBank/DDBJ databases">
        <title>Complete genome sequencing of Faecalibacterium prausnitzii strains isolated from the human gut.</title>
        <authorList>
            <person name="Fitzgerald B.C."/>
            <person name="Shkoporov A.N."/>
            <person name="Ross P.R."/>
            <person name="Hill C."/>
        </authorList>
    </citation>
    <scope>NUCLEOTIDE SEQUENCE [LARGE SCALE GENOMIC DNA]</scope>
    <source>
        <strain evidence="2 3">APC942/31-1</strain>
    </source>
</reference>
<gene>
    <name evidence="2" type="ORF">C4886_13715</name>
</gene>
<dbReference type="AlphaFoldDB" id="A0A367FW45"/>
<proteinExistence type="predicted"/>
<feature type="transmembrane region" description="Helical" evidence="1">
    <location>
        <begin position="106"/>
        <end position="125"/>
    </location>
</feature>
<name>A0A367FW45_9FIRM</name>
<dbReference type="Proteomes" id="UP000253208">
    <property type="component" value="Unassembled WGS sequence"/>
</dbReference>